<keyword evidence="5" id="KW-0067">ATP-binding</keyword>
<keyword evidence="4" id="KW-0547">Nucleotide-binding</keyword>
<dbReference type="InterPro" id="IPR014729">
    <property type="entry name" value="Rossmann-like_a/b/a_fold"/>
</dbReference>
<dbReference type="GeneID" id="10499574"/>
<dbReference type="HAMAP" id="MF_01161">
    <property type="entry name" value="tRNA_Ile_lys_synt"/>
    <property type="match status" value="1"/>
</dbReference>
<dbReference type="Gene3D" id="3.40.50.620">
    <property type="entry name" value="HUPs"/>
    <property type="match status" value="1"/>
</dbReference>
<feature type="region of interest" description="Disordered" evidence="7">
    <location>
        <begin position="38"/>
        <end position="102"/>
    </location>
</feature>
<evidence type="ECO:0000256" key="2">
    <source>
        <dbReference type="ARBA" id="ARBA00022598"/>
    </source>
</evidence>
<dbReference type="GO" id="GO:0008033">
    <property type="term" value="P:tRNA processing"/>
    <property type="evidence" value="ECO:0007669"/>
    <property type="project" value="UniProtKB-KW"/>
</dbReference>
<dbReference type="PANTHER" id="PTHR43033:SF1">
    <property type="entry name" value="TRNA(ILE)-LYSIDINE SYNTHASE-RELATED"/>
    <property type="match status" value="1"/>
</dbReference>
<dbReference type="KEGG" id="dpp:DICPUDRAFT_79671"/>
<dbReference type="Proteomes" id="UP000001064">
    <property type="component" value="Unassembled WGS sequence"/>
</dbReference>
<dbReference type="InterPro" id="IPR012094">
    <property type="entry name" value="tRNA_Ile_lys_synt"/>
</dbReference>
<dbReference type="SUPFAM" id="SSF52402">
    <property type="entry name" value="Adenine nucleotide alpha hydrolases-like"/>
    <property type="match status" value="1"/>
</dbReference>
<reference evidence="10" key="1">
    <citation type="journal article" date="2011" name="Genome Biol.">
        <title>Comparative genomics of the social amoebae Dictyostelium discoideum and Dictyostelium purpureum.</title>
        <authorList>
            <consortium name="US DOE Joint Genome Institute (JGI-PGF)"/>
            <person name="Sucgang R."/>
            <person name="Kuo A."/>
            <person name="Tian X."/>
            <person name="Salerno W."/>
            <person name="Parikh A."/>
            <person name="Feasley C.L."/>
            <person name="Dalin E."/>
            <person name="Tu H."/>
            <person name="Huang E."/>
            <person name="Barry K."/>
            <person name="Lindquist E."/>
            <person name="Shapiro H."/>
            <person name="Bruce D."/>
            <person name="Schmutz J."/>
            <person name="Salamov A."/>
            <person name="Fey P."/>
            <person name="Gaudet P."/>
            <person name="Anjard C."/>
            <person name="Babu M.M."/>
            <person name="Basu S."/>
            <person name="Bushmanova Y."/>
            <person name="van der Wel H."/>
            <person name="Katoh-Kurasawa M."/>
            <person name="Dinh C."/>
            <person name="Coutinho P.M."/>
            <person name="Saito T."/>
            <person name="Elias M."/>
            <person name="Schaap P."/>
            <person name="Kay R.R."/>
            <person name="Henrissat B."/>
            <person name="Eichinger L."/>
            <person name="Rivero F."/>
            <person name="Putnam N.H."/>
            <person name="West C.M."/>
            <person name="Loomis W.F."/>
            <person name="Chisholm R.L."/>
            <person name="Shaulsky G."/>
            <person name="Strassmann J.E."/>
            <person name="Queller D.C."/>
            <person name="Kuspa A."/>
            <person name="Grigoriev I.V."/>
        </authorList>
    </citation>
    <scope>NUCLEOTIDE SEQUENCE [LARGE SCALE GENOMIC DNA]</scope>
    <source>
        <strain evidence="10">QSDP1</strain>
    </source>
</reference>
<dbReference type="PANTHER" id="PTHR43033">
    <property type="entry name" value="TRNA(ILE)-LYSIDINE SYNTHASE-RELATED"/>
    <property type="match status" value="1"/>
</dbReference>
<evidence type="ECO:0000259" key="8">
    <source>
        <dbReference type="Pfam" id="PF01171"/>
    </source>
</evidence>
<proteinExistence type="inferred from homology"/>
<dbReference type="OrthoDB" id="434144at2759"/>
<dbReference type="STRING" id="5786.F0ZN99"/>
<evidence type="ECO:0000256" key="5">
    <source>
        <dbReference type="ARBA" id="ARBA00022840"/>
    </source>
</evidence>
<evidence type="ECO:0000313" key="9">
    <source>
        <dbReference type="EMBL" id="EGC34579.1"/>
    </source>
</evidence>
<feature type="compositionally biased region" description="Basic and acidic residues" evidence="7">
    <location>
        <begin position="39"/>
        <end position="61"/>
    </location>
</feature>
<feature type="compositionally biased region" description="Pro residues" evidence="7">
    <location>
        <begin position="69"/>
        <end position="84"/>
    </location>
</feature>
<name>F0ZN99_DICPU</name>
<keyword evidence="10" id="KW-1185">Reference proteome</keyword>
<dbReference type="Pfam" id="PF01171">
    <property type="entry name" value="ATP_bind_3"/>
    <property type="match status" value="1"/>
</dbReference>
<dbReference type="EMBL" id="GL871092">
    <property type="protein sequence ID" value="EGC34579.1"/>
    <property type="molecule type" value="Genomic_DNA"/>
</dbReference>
<accession>F0ZN99</accession>
<comment type="catalytic activity">
    <reaction evidence="6">
        <text>cytidine(34) in tRNA(Ile2) + L-lysine + ATP = lysidine(34) in tRNA(Ile2) + AMP + diphosphate + H(+)</text>
        <dbReference type="Rhea" id="RHEA:43744"/>
        <dbReference type="Rhea" id="RHEA-COMP:10625"/>
        <dbReference type="Rhea" id="RHEA-COMP:10670"/>
        <dbReference type="ChEBI" id="CHEBI:15378"/>
        <dbReference type="ChEBI" id="CHEBI:30616"/>
        <dbReference type="ChEBI" id="CHEBI:32551"/>
        <dbReference type="ChEBI" id="CHEBI:33019"/>
        <dbReference type="ChEBI" id="CHEBI:82748"/>
        <dbReference type="ChEBI" id="CHEBI:83665"/>
        <dbReference type="ChEBI" id="CHEBI:456215"/>
        <dbReference type="EC" id="6.3.4.19"/>
    </reaction>
</comment>
<dbReference type="GO" id="GO:0005524">
    <property type="term" value="F:ATP binding"/>
    <property type="evidence" value="ECO:0007669"/>
    <property type="project" value="UniProtKB-KW"/>
</dbReference>
<dbReference type="EC" id="6.3.4.19" evidence="1"/>
<dbReference type="OMA" id="CEIFESY"/>
<feature type="compositionally biased region" description="Basic residues" evidence="7">
    <location>
        <begin position="85"/>
        <end position="95"/>
    </location>
</feature>
<dbReference type="InParanoid" id="F0ZN99"/>
<evidence type="ECO:0000256" key="6">
    <source>
        <dbReference type="ARBA" id="ARBA00048539"/>
    </source>
</evidence>
<dbReference type="InterPro" id="IPR011063">
    <property type="entry name" value="TilS/TtcA_N"/>
</dbReference>
<dbReference type="AlphaFoldDB" id="F0ZN99"/>
<protein>
    <recommendedName>
        <fullName evidence="1">tRNA(Ile)-lysidine synthetase</fullName>
        <ecNumber evidence="1">6.3.4.19</ecNumber>
    </recommendedName>
</protein>
<dbReference type="InterPro" id="IPR012795">
    <property type="entry name" value="tRNA_Ile_lys_synt_N"/>
</dbReference>
<dbReference type="NCBIfam" id="TIGR02432">
    <property type="entry name" value="lysidine_TilS_N"/>
    <property type="match status" value="1"/>
</dbReference>
<dbReference type="GO" id="GO:0032267">
    <property type="term" value="F:tRNA(Ile)-lysidine synthase activity"/>
    <property type="evidence" value="ECO:0007669"/>
    <property type="project" value="UniProtKB-EC"/>
</dbReference>
<dbReference type="RefSeq" id="XP_003288903.1">
    <property type="nucleotide sequence ID" value="XM_003288855.1"/>
</dbReference>
<dbReference type="eggNOG" id="ENOG502RH8H">
    <property type="taxonomic scope" value="Eukaryota"/>
</dbReference>
<feature type="domain" description="tRNA(Ile)-lysidine/2-thiocytidine synthase N-terminal" evidence="8">
    <location>
        <begin position="126"/>
        <end position="311"/>
    </location>
</feature>
<evidence type="ECO:0000256" key="3">
    <source>
        <dbReference type="ARBA" id="ARBA00022694"/>
    </source>
</evidence>
<keyword evidence="3" id="KW-0819">tRNA processing</keyword>
<evidence type="ECO:0000256" key="7">
    <source>
        <dbReference type="SAM" id="MobiDB-lite"/>
    </source>
</evidence>
<evidence type="ECO:0000256" key="1">
    <source>
        <dbReference type="ARBA" id="ARBA00013267"/>
    </source>
</evidence>
<gene>
    <name evidence="9" type="ORF">DICPUDRAFT_79671</name>
</gene>
<sequence>MNNIFKFTKTIHSFNNNVRTFCTVHKKLKLFQQKQLKLAQEKQQEEKQRKNQPKESPHEQKPQLTTESPPTPTPIPIPPVPPTPKQKKTATKRKTASPSVKKNIQNIEKTVFNRFDEILKSNNKNVILSCSGGSDSILLLYLLKQWIKKGKKEITVRVITFDHKVQAEDIGEICKIIKKIIGRSTKVFSHEVITLNEKPLEFKNGLQQKLRDQRYKSLVSISEDNKENIVFYGTNLGDSFESFIHRVSSKSGLDGLSGIREELKLSQNTTVYRPLIEISKNDITAFCNGKKIGFYSDPTNLDLSFTRNLNRSLINQFENCSTTQDLEPILDGLTAIRFISDHNKHVIENILSQLIKEQLGNKQKNNQKHIPFLPVLRIPCEIFESYPKGVSTRLINRIASLFSKNFIQFHQYKLDELMNQILSNNFTSTTSNGLYIYKDNTANVYVFQLNMASFMRPKKINVNEVVKMDSFTLSIRKLNSEPLEDDQDFIVRAFKDEDINNISEKCRSYIRTIPPYQRLLLVVIAKASTNIIQCIPAMRFVTPNFDKNYVMEYSLDIDKDKIKTEWSSE</sequence>
<evidence type="ECO:0000256" key="4">
    <source>
        <dbReference type="ARBA" id="ARBA00022741"/>
    </source>
</evidence>
<organism evidence="9 10">
    <name type="scientific">Dictyostelium purpureum</name>
    <name type="common">Slime mold</name>
    <dbReference type="NCBI Taxonomy" id="5786"/>
    <lineage>
        <taxon>Eukaryota</taxon>
        <taxon>Amoebozoa</taxon>
        <taxon>Evosea</taxon>
        <taxon>Eumycetozoa</taxon>
        <taxon>Dictyostelia</taxon>
        <taxon>Dictyosteliales</taxon>
        <taxon>Dictyosteliaceae</taxon>
        <taxon>Dictyostelium</taxon>
    </lineage>
</organism>
<dbReference type="VEuPathDB" id="AmoebaDB:DICPUDRAFT_79671"/>
<dbReference type="CDD" id="cd01992">
    <property type="entry name" value="TilS_N"/>
    <property type="match status" value="1"/>
</dbReference>
<keyword evidence="2" id="KW-0436">Ligase</keyword>
<evidence type="ECO:0000313" key="10">
    <source>
        <dbReference type="Proteomes" id="UP000001064"/>
    </source>
</evidence>